<dbReference type="Proteomes" id="UP000290037">
    <property type="component" value="Unassembled WGS sequence"/>
</dbReference>
<evidence type="ECO:0000256" key="12">
    <source>
        <dbReference type="SAM" id="SignalP"/>
    </source>
</evidence>
<organism evidence="16 17">
    <name type="scientific">Leeuwenhoekiella palythoae</name>
    <dbReference type="NCBI Taxonomy" id="573501"/>
    <lineage>
        <taxon>Bacteria</taxon>
        <taxon>Pseudomonadati</taxon>
        <taxon>Bacteroidota</taxon>
        <taxon>Flavobacteriia</taxon>
        <taxon>Flavobacteriales</taxon>
        <taxon>Flavobacteriaceae</taxon>
        <taxon>Leeuwenhoekiella</taxon>
    </lineage>
</organism>
<keyword evidence="6 11" id="KW-0798">TonB box</keyword>
<dbReference type="InterPro" id="IPR012910">
    <property type="entry name" value="Plug_dom"/>
</dbReference>
<sequence>MRLPLTLLLFCVFSLTLHAQTIKLLDKDTQAPVANAALYNTSKATYVVSDEEGNADVSAFTKSETIFITHVSHITLKTTKAAIVAEGNVVYLDDNENQLNEVVLSVSKFEQESKDIAQKIVSLDAEDVELKNPQTAADFLSQSGQVFVQKSQLGGGSPMIRGFSTNRLLLTVDGVRMNTAIFRSGNLQNVINIDPFTIDQTEVILGPGSVVYGSDAVGGVMNFYTKKPAFSFEEGTAFSGMALTRYATANNEKTGHIDFNIGAKKWAFLTSVSYSDFDDLRMGSHGPEDYLRPEYVVTQNSVDTVVENDDPNVQTPTGFDMINLTQKVRYMPNSIWDFNLGLHYSNTSDYARYDRLTRTRNGQLRSAEWYYGPQLWFMGNLQIDKKGNGDFYDDAKLTAAIQYFEESRNDRDFGATTLYTTQEQVNAYSLDLDFTKKMGSNQLFYGLEYVYNKIGSYGKQTDINTGDQAATATRYPDDSSWQSLAAYLSGQFNLAESLTLQTGVRYNHILIDATFDDNFYDFPFEKADVSFGNFTGNAGLNWQTAENFNLKLNLGTAFRAPNIDDIGKIFDSEPGSVVVPNPDLKAEYAYNAELGAAWRIDEKLRLDVATYYTHLNNALVRRDFSLNGETTVDYQGEPSNVQAIQNAASAEVYGVEAGLEYLFTKNIKLTSQVTVTEGSQEEDDGSDAPLRHAAPLFGNTHLIYRMKRWKFDASAEYNGQFDYDELAPSQQGNAYLYALDADGNPYSPRWYTLNVYSEYQIAQNWKATAALENITDQRYRPYSSGISAPGRNLIMALKYTF</sequence>
<feature type="domain" description="TonB-dependent receptor-like beta-barrel" evidence="13">
    <location>
        <begin position="342"/>
        <end position="774"/>
    </location>
</feature>
<reference evidence="16" key="2">
    <citation type="submission" date="2016-11" db="EMBL/GenBank/DDBJ databases">
        <authorList>
            <person name="Jaros S."/>
            <person name="Januszkiewicz K."/>
            <person name="Wedrychowicz H."/>
        </authorList>
    </citation>
    <scope>NUCLEOTIDE SEQUENCE [LARGE SCALE GENOMIC DNA]</scope>
    <source>
        <strain evidence="16">DSM 19859</strain>
    </source>
</reference>
<dbReference type="GO" id="GO:0044718">
    <property type="term" value="P:siderophore transmembrane transport"/>
    <property type="evidence" value="ECO:0007669"/>
    <property type="project" value="TreeGrafter"/>
</dbReference>
<dbReference type="InterPro" id="IPR000531">
    <property type="entry name" value="Beta-barrel_TonB"/>
</dbReference>
<evidence type="ECO:0000256" key="10">
    <source>
        <dbReference type="PROSITE-ProRule" id="PRU01360"/>
    </source>
</evidence>
<keyword evidence="3 10" id="KW-1134">Transmembrane beta strand</keyword>
<evidence type="ECO:0000256" key="4">
    <source>
        <dbReference type="ARBA" id="ARBA00022692"/>
    </source>
</evidence>
<feature type="domain" description="TonB-dependent receptor plug" evidence="14">
    <location>
        <begin position="114"/>
        <end position="220"/>
    </location>
</feature>
<dbReference type="AlphaFoldDB" id="A0A1M5W8G1"/>
<dbReference type="STRING" id="573501.SAMN04487999_1085"/>
<dbReference type="GO" id="GO:0009279">
    <property type="term" value="C:cell outer membrane"/>
    <property type="evidence" value="ECO:0007669"/>
    <property type="project" value="UniProtKB-SubCell"/>
</dbReference>
<dbReference type="Pfam" id="PF07715">
    <property type="entry name" value="Plug"/>
    <property type="match status" value="1"/>
</dbReference>
<dbReference type="GO" id="GO:0015344">
    <property type="term" value="F:siderophore uptake transmembrane transporter activity"/>
    <property type="evidence" value="ECO:0007669"/>
    <property type="project" value="TreeGrafter"/>
</dbReference>
<dbReference type="Gene3D" id="2.170.130.10">
    <property type="entry name" value="TonB-dependent receptor, plug domain"/>
    <property type="match status" value="1"/>
</dbReference>
<keyword evidence="7 10" id="KW-0472">Membrane</keyword>
<dbReference type="Pfam" id="PF00593">
    <property type="entry name" value="TonB_dep_Rec_b-barrel"/>
    <property type="match status" value="1"/>
</dbReference>
<comment type="subcellular location">
    <subcellularLocation>
        <location evidence="1 10">Cell outer membrane</location>
        <topology evidence="1 10">Multi-pass membrane protein</topology>
    </subcellularLocation>
</comment>
<dbReference type="RefSeq" id="WP_072981115.1">
    <property type="nucleotide sequence ID" value="NZ_FQXT01000002.1"/>
</dbReference>
<evidence type="ECO:0000256" key="8">
    <source>
        <dbReference type="ARBA" id="ARBA00023170"/>
    </source>
</evidence>
<evidence type="ECO:0000256" key="3">
    <source>
        <dbReference type="ARBA" id="ARBA00022452"/>
    </source>
</evidence>
<keyword evidence="5 12" id="KW-0732">Signal</keyword>
<dbReference type="InterPro" id="IPR036942">
    <property type="entry name" value="Beta-barrel_TonB_sf"/>
</dbReference>
<evidence type="ECO:0000256" key="11">
    <source>
        <dbReference type="RuleBase" id="RU003357"/>
    </source>
</evidence>
<dbReference type="Proteomes" id="UP000184240">
    <property type="component" value="Unassembled WGS sequence"/>
</dbReference>
<dbReference type="EMBL" id="QOVN01000001">
    <property type="protein sequence ID" value="RXG31238.1"/>
    <property type="molecule type" value="Genomic_DNA"/>
</dbReference>
<accession>A0A1M5W8G1</accession>
<evidence type="ECO:0000313" key="17">
    <source>
        <dbReference type="Proteomes" id="UP000184240"/>
    </source>
</evidence>
<dbReference type="SUPFAM" id="SSF56935">
    <property type="entry name" value="Porins"/>
    <property type="match status" value="1"/>
</dbReference>
<dbReference type="EMBL" id="FQXT01000002">
    <property type="protein sequence ID" value="SHH83483.1"/>
    <property type="molecule type" value="Genomic_DNA"/>
</dbReference>
<evidence type="ECO:0000256" key="5">
    <source>
        <dbReference type="ARBA" id="ARBA00022729"/>
    </source>
</evidence>
<dbReference type="OrthoDB" id="9764669at2"/>
<keyword evidence="9 10" id="KW-0998">Cell outer membrane</keyword>
<proteinExistence type="inferred from homology"/>
<dbReference type="CDD" id="cd01347">
    <property type="entry name" value="ligand_gated_channel"/>
    <property type="match status" value="1"/>
</dbReference>
<comment type="similarity">
    <text evidence="10 11">Belongs to the TonB-dependent receptor family.</text>
</comment>
<evidence type="ECO:0000313" key="16">
    <source>
        <dbReference type="EMBL" id="SHH83483.1"/>
    </source>
</evidence>
<feature type="chain" id="PRO_5012025280" evidence="12">
    <location>
        <begin position="20"/>
        <end position="801"/>
    </location>
</feature>
<dbReference type="Gene3D" id="2.40.170.20">
    <property type="entry name" value="TonB-dependent receptor, beta-barrel domain"/>
    <property type="match status" value="1"/>
</dbReference>
<evidence type="ECO:0000313" key="15">
    <source>
        <dbReference type="EMBL" id="RXG31238.1"/>
    </source>
</evidence>
<keyword evidence="18" id="KW-1185">Reference proteome</keyword>
<reference evidence="17" key="1">
    <citation type="submission" date="2016-11" db="EMBL/GenBank/DDBJ databases">
        <authorList>
            <person name="Varghese N."/>
            <person name="Submissions S."/>
        </authorList>
    </citation>
    <scope>NUCLEOTIDE SEQUENCE [LARGE SCALE GENOMIC DNA]</scope>
    <source>
        <strain evidence="17">DSM 19859</strain>
    </source>
</reference>
<evidence type="ECO:0000256" key="2">
    <source>
        <dbReference type="ARBA" id="ARBA00022448"/>
    </source>
</evidence>
<evidence type="ECO:0000256" key="9">
    <source>
        <dbReference type="ARBA" id="ARBA00023237"/>
    </source>
</evidence>
<evidence type="ECO:0000259" key="13">
    <source>
        <dbReference type="Pfam" id="PF00593"/>
    </source>
</evidence>
<keyword evidence="4 10" id="KW-0812">Transmembrane</keyword>
<name>A0A1M5W8G1_9FLAO</name>
<keyword evidence="2 10" id="KW-0813">Transport</keyword>
<dbReference type="PROSITE" id="PS52016">
    <property type="entry name" value="TONB_DEPENDENT_REC_3"/>
    <property type="match status" value="1"/>
</dbReference>
<protein>
    <submittedName>
        <fullName evidence="16">Hemoglobin/transferrin/lactoferrin receptor protein</fullName>
    </submittedName>
</protein>
<evidence type="ECO:0000313" key="18">
    <source>
        <dbReference type="Proteomes" id="UP000290037"/>
    </source>
</evidence>
<evidence type="ECO:0000256" key="6">
    <source>
        <dbReference type="ARBA" id="ARBA00023077"/>
    </source>
</evidence>
<dbReference type="PROSITE" id="PS01156">
    <property type="entry name" value="TONB_DEPENDENT_REC_2"/>
    <property type="match status" value="1"/>
</dbReference>
<evidence type="ECO:0000256" key="1">
    <source>
        <dbReference type="ARBA" id="ARBA00004571"/>
    </source>
</evidence>
<keyword evidence="8 16" id="KW-0675">Receptor</keyword>
<evidence type="ECO:0000256" key="7">
    <source>
        <dbReference type="ARBA" id="ARBA00023136"/>
    </source>
</evidence>
<evidence type="ECO:0000259" key="14">
    <source>
        <dbReference type="Pfam" id="PF07715"/>
    </source>
</evidence>
<reference evidence="15 18" key="3">
    <citation type="submission" date="2018-07" db="EMBL/GenBank/DDBJ databases">
        <title>Leeuwenhoekiella genomics.</title>
        <authorList>
            <person name="Tahon G."/>
            <person name="Willems A."/>
        </authorList>
    </citation>
    <scope>NUCLEOTIDE SEQUENCE [LARGE SCALE GENOMIC DNA]</scope>
    <source>
        <strain evidence="15 18">LMG 24856</strain>
    </source>
</reference>
<dbReference type="InterPro" id="IPR010917">
    <property type="entry name" value="TonB_rcpt_CS"/>
</dbReference>
<feature type="signal peptide" evidence="12">
    <location>
        <begin position="1"/>
        <end position="19"/>
    </location>
</feature>
<dbReference type="PANTHER" id="PTHR30069">
    <property type="entry name" value="TONB-DEPENDENT OUTER MEMBRANE RECEPTOR"/>
    <property type="match status" value="1"/>
</dbReference>
<dbReference type="PANTHER" id="PTHR30069:SF29">
    <property type="entry name" value="HEMOGLOBIN AND HEMOGLOBIN-HAPTOGLOBIN-BINDING PROTEIN 1-RELATED"/>
    <property type="match status" value="1"/>
</dbReference>
<dbReference type="InterPro" id="IPR039426">
    <property type="entry name" value="TonB-dep_rcpt-like"/>
</dbReference>
<gene>
    <name evidence="15" type="ORF">DSM01_378</name>
    <name evidence="16" type="ORF">SAMN04487999_1085</name>
</gene>
<dbReference type="InterPro" id="IPR037066">
    <property type="entry name" value="Plug_dom_sf"/>
</dbReference>